<organism evidence="10 11">
    <name type="scientific">Athelia psychrophila</name>
    <dbReference type="NCBI Taxonomy" id="1759441"/>
    <lineage>
        <taxon>Eukaryota</taxon>
        <taxon>Fungi</taxon>
        <taxon>Dikarya</taxon>
        <taxon>Basidiomycota</taxon>
        <taxon>Agaricomycotina</taxon>
        <taxon>Agaricomycetes</taxon>
        <taxon>Agaricomycetidae</taxon>
        <taxon>Atheliales</taxon>
        <taxon>Atheliaceae</taxon>
        <taxon>Athelia</taxon>
    </lineage>
</organism>
<keyword evidence="11" id="KW-1185">Reference proteome</keyword>
<dbReference type="CDD" id="cd13856">
    <property type="entry name" value="CuRO_1_Tv-LCC_like"/>
    <property type="match status" value="1"/>
</dbReference>
<protein>
    <submittedName>
        <fullName evidence="10">Multicopper oxidase</fullName>
    </submittedName>
</protein>
<proteinExistence type="inferred from homology"/>
<dbReference type="STRING" id="436010.A0A166EZL3"/>
<dbReference type="PANTHER" id="PTHR11709">
    <property type="entry name" value="MULTI-COPPER OXIDASE"/>
    <property type="match status" value="1"/>
</dbReference>
<dbReference type="InterPro" id="IPR001117">
    <property type="entry name" value="Cu-oxidase_2nd"/>
</dbReference>
<dbReference type="Proteomes" id="UP000076532">
    <property type="component" value="Unassembled WGS sequence"/>
</dbReference>
<evidence type="ECO:0000259" key="7">
    <source>
        <dbReference type="Pfam" id="PF00394"/>
    </source>
</evidence>
<feature type="domain" description="Plastocyanin-like" evidence="7">
    <location>
        <begin position="164"/>
        <end position="314"/>
    </location>
</feature>
<dbReference type="Gene3D" id="2.60.40.420">
    <property type="entry name" value="Cupredoxins - blue copper proteins"/>
    <property type="match status" value="3"/>
</dbReference>
<dbReference type="GO" id="GO:0016491">
    <property type="term" value="F:oxidoreductase activity"/>
    <property type="evidence" value="ECO:0007669"/>
    <property type="project" value="UniProtKB-KW"/>
</dbReference>
<keyword evidence="3" id="KW-0560">Oxidoreductase</keyword>
<dbReference type="OrthoDB" id="2121828at2759"/>
<dbReference type="InterPro" id="IPR011706">
    <property type="entry name" value="Cu-oxidase_C"/>
</dbReference>
<gene>
    <name evidence="10" type="ORF">FIBSPDRAFT_832067</name>
</gene>
<accession>A0A166EZL3</accession>
<dbReference type="Pfam" id="PF07732">
    <property type="entry name" value="Cu-oxidase_3"/>
    <property type="match status" value="1"/>
</dbReference>
<evidence type="ECO:0000256" key="2">
    <source>
        <dbReference type="ARBA" id="ARBA00022723"/>
    </source>
</evidence>
<evidence type="ECO:0000256" key="5">
    <source>
        <dbReference type="ARBA" id="ARBA00023157"/>
    </source>
</evidence>
<evidence type="ECO:0000256" key="3">
    <source>
        <dbReference type="ARBA" id="ARBA00023002"/>
    </source>
</evidence>
<evidence type="ECO:0000313" key="11">
    <source>
        <dbReference type="Proteomes" id="UP000076532"/>
    </source>
</evidence>
<dbReference type="Pfam" id="PF00394">
    <property type="entry name" value="Cu-oxidase"/>
    <property type="match status" value="1"/>
</dbReference>
<dbReference type="GO" id="GO:0005507">
    <property type="term" value="F:copper ion binding"/>
    <property type="evidence" value="ECO:0007669"/>
    <property type="project" value="InterPro"/>
</dbReference>
<dbReference type="SUPFAM" id="SSF49503">
    <property type="entry name" value="Cupredoxins"/>
    <property type="match status" value="3"/>
</dbReference>
<reference evidence="10 11" key="1">
    <citation type="journal article" date="2016" name="Mol. Biol. Evol.">
        <title>Comparative Genomics of Early-Diverging Mushroom-Forming Fungi Provides Insights into the Origins of Lignocellulose Decay Capabilities.</title>
        <authorList>
            <person name="Nagy L.G."/>
            <person name="Riley R."/>
            <person name="Tritt A."/>
            <person name="Adam C."/>
            <person name="Daum C."/>
            <person name="Floudas D."/>
            <person name="Sun H."/>
            <person name="Yadav J.S."/>
            <person name="Pangilinan J."/>
            <person name="Larsson K.H."/>
            <person name="Matsuura K."/>
            <person name="Barry K."/>
            <person name="Labutti K."/>
            <person name="Kuo R."/>
            <person name="Ohm R.A."/>
            <person name="Bhattacharya S.S."/>
            <person name="Shirouzu T."/>
            <person name="Yoshinaga Y."/>
            <person name="Martin F.M."/>
            <person name="Grigoriev I.V."/>
            <person name="Hibbett D.S."/>
        </authorList>
    </citation>
    <scope>NUCLEOTIDE SEQUENCE [LARGE SCALE GENOMIC DNA]</scope>
    <source>
        <strain evidence="10 11">CBS 109695</strain>
    </source>
</reference>
<name>A0A166EZL3_9AGAM</name>
<evidence type="ECO:0000313" key="10">
    <source>
        <dbReference type="EMBL" id="KZP16284.1"/>
    </source>
</evidence>
<dbReference type="PROSITE" id="PS00079">
    <property type="entry name" value="MULTICOPPER_OXIDASE1"/>
    <property type="match status" value="2"/>
</dbReference>
<dbReference type="InterPro" id="IPR045087">
    <property type="entry name" value="Cu-oxidase_fam"/>
</dbReference>
<evidence type="ECO:0000256" key="4">
    <source>
        <dbReference type="ARBA" id="ARBA00023008"/>
    </source>
</evidence>
<feature type="domain" description="Plastocyanin-like" evidence="9">
    <location>
        <begin position="37"/>
        <end position="152"/>
    </location>
</feature>
<dbReference type="InterPro" id="IPR008972">
    <property type="entry name" value="Cupredoxin"/>
</dbReference>
<comment type="similarity">
    <text evidence="1">Belongs to the multicopper oxidase family.</text>
</comment>
<dbReference type="EMBL" id="KV417595">
    <property type="protein sequence ID" value="KZP16284.1"/>
    <property type="molecule type" value="Genomic_DNA"/>
</dbReference>
<keyword evidence="5" id="KW-1015">Disulfide bond</keyword>
<dbReference type="Pfam" id="PF07731">
    <property type="entry name" value="Cu-oxidase_2"/>
    <property type="match status" value="1"/>
</dbReference>
<keyword evidence="2" id="KW-0479">Metal-binding</keyword>
<dbReference type="PROSITE" id="PS00080">
    <property type="entry name" value="MULTICOPPER_OXIDASE2"/>
    <property type="match status" value="1"/>
</dbReference>
<dbReference type="AlphaFoldDB" id="A0A166EZL3"/>
<dbReference type="CDD" id="cd13903">
    <property type="entry name" value="CuRO_3_Tv-LCC_like"/>
    <property type="match status" value="1"/>
</dbReference>
<evidence type="ECO:0000259" key="9">
    <source>
        <dbReference type="Pfam" id="PF07732"/>
    </source>
</evidence>
<evidence type="ECO:0000256" key="1">
    <source>
        <dbReference type="ARBA" id="ARBA00010609"/>
    </source>
</evidence>
<dbReference type="InterPro" id="IPR011707">
    <property type="entry name" value="Cu-oxidase-like_N"/>
</dbReference>
<evidence type="ECO:0000256" key="6">
    <source>
        <dbReference type="ARBA" id="ARBA00023180"/>
    </source>
</evidence>
<evidence type="ECO:0000259" key="8">
    <source>
        <dbReference type="Pfam" id="PF07731"/>
    </source>
</evidence>
<dbReference type="PANTHER" id="PTHR11709:SF511">
    <property type="entry name" value="LACCASE"/>
    <property type="match status" value="1"/>
</dbReference>
<feature type="domain" description="Plastocyanin-like" evidence="8">
    <location>
        <begin position="379"/>
        <end position="502"/>
    </location>
</feature>
<dbReference type="FunFam" id="2.60.40.420:FF:000045">
    <property type="entry name" value="Laccase 2"/>
    <property type="match status" value="1"/>
</dbReference>
<dbReference type="InterPro" id="IPR002355">
    <property type="entry name" value="Cu_oxidase_Cu_BS"/>
</dbReference>
<keyword evidence="4" id="KW-0186">Copper</keyword>
<dbReference type="InterPro" id="IPR033138">
    <property type="entry name" value="Cu_oxidase_CS"/>
</dbReference>
<sequence length="531" mass="58137">MSRYTIQTTIITWLGFVTAALAAIGPIASLDIVNSVIAPDGFPRAAVLADGLFPGPLIRGNKGDNFSINVFNGLTDETLERSTAIHWHGIYQRGTNYNDGVASVTQCPIIPENSYQYNFSVPDQAGTFWYHSHVGLQYCDGLRGPFVVYDPKDPHKSLYDVDDESTVITLSDWYHDPSSKIQVPFNAHSTVINGLGRYHKGPKDSPLAIVNVNQGTRYRYRLVSMSCNIHYNFTIDGHKMTIIEVDGVNVEPLVVDSIPIYAGQRYSFILEANQTVGNYWMRAEPPKALPVFGDGAPDGFHSGINSAILRYAGASSDEPKTHQKKTVMRLLETDLHPLENPGAPGGHYEGGADLALNLNLGLKVTPKGSFMSINNVSFAPPSVPVLLQILSGSTKATDLLPKGSVYKLPSNKTIELTIPGHGILGSPHPFHLHGHNFDVIRSAGSSTYNYANPVRRDVVSTGGKNDNVTIRFVTDNAGPWFLHCHIDFHLAAGMALVFVEDAAEIAAKDPVTKEWEALCPKYEHFRSPFPE</sequence>
<keyword evidence="6" id="KW-0325">Glycoprotein</keyword>